<dbReference type="InterPro" id="IPR044992">
    <property type="entry name" value="ChyE-like"/>
</dbReference>
<dbReference type="SUPFAM" id="SSF52317">
    <property type="entry name" value="Class I glutamine amidotransferase-like"/>
    <property type="match status" value="1"/>
</dbReference>
<gene>
    <name evidence="2" type="ORF">DZC73_24590</name>
</gene>
<proteinExistence type="predicted"/>
<comment type="caution">
    <text evidence="2">The sequence shown here is derived from an EMBL/GenBank/DDBJ whole genome shotgun (WGS) entry which is preliminary data.</text>
</comment>
<dbReference type="PROSITE" id="PS51273">
    <property type="entry name" value="GATASE_TYPE_1"/>
    <property type="match status" value="1"/>
</dbReference>
<dbReference type="Proteomes" id="UP000267464">
    <property type="component" value="Unassembled WGS sequence"/>
</dbReference>
<organism evidence="2 3">
    <name type="scientific">Piscinibacter terrae</name>
    <dbReference type="NCBI Taxonomy" id="2496871"/>
    <lineage>
        <taxon>Bacteria</taxon>
        <taxon>Pseudomonadati</taxon>
        <taxon>Pseudomonadota</taxon>
        <taxon>Betaproteobacteria</taxon>
        <taxon>Burkholderiales</taxon>
        <taxon>Sphaerotilaceae</taxon>
        <taxon>Piscinibacter</taxon>
    </lineage>
</organism>
<keyword evidence="2" id="KW-0315">Glutamine amidotransferase</keyword>
<dbReference type="InterPro" id="IPR017926">
    <property type="entry name" value="GATASE"/>
</dbReference>
<dbReference type="EMBL" id="QUSW01000008">
    <property type="protein sequence ID" value="RQP22181.1"/>
    <property type="molecule type" value="Genomic_DNA"/>
</dbReference>
<reference evidence="2 3" key="2">
    <citation type="submission" date="2018-12" db="EMBL/GenBank/DDBJ databases">
        <title>Rhizobacter gummiphilus sp. nov., a rubber-degrading bacterium isolated from the soil of a botanical garden in Japan.</title>
        <authorList>
            <person name="Shunsuke S.S."/>
        </authorList>
    </citation>
    <scope>NUCLEOTIDE SEQUENCE [LARGE SCALE GENOMIC DNA]</scope>
    <source>
        <strain evidence="2 3">S-16</strain>
    </source>
</reference>
<dbReference type="OrthoDB" id="9813383at2"/>
<protein>
    <submittedName>
        <fullName evidence="2">Type 1 glutamine amidotransferase</fullName>
    </submittedName>
</protein>
<dbReference type="GO" id="GO:0016740">
    <property type="term" value="F:transferase activity"/>
    <property type="evidence" value="ECO:0007669"/>
    <property type="project" value="UniProtKB-KW"/>
</dbReference>
<evidence type="ECO:0000259" key="1">
    <source>
        <dbReference type="Pfam" id="PF00117"/>
    </source>
</evidence>
<name>A0A3N7HNC5_9BURK</name>
<accession>A0A3N7HNC5</accession>
<dbReference type="RefSeq" id="WP_124543028.1">
    <property type="nucleotide sequence ID" value="NZ_QUSW01000008.1"/>
</dbReference>
<feature type="domain" description="Glutamine amidotransferase" evidence="1">
    <location>
        <begin position="29"/>
        <end position="176"/>
    </location>
</feature>
<dbReference type="InterPro" id="IPR029062">
    <property type="entry name" value="Class_I_gatase-like"/>
</dbReference>
<dbReference type="PANTHER" id="PTHR42695:SF5">
    <property type="entry name" value="GLUTAMINE AMIDOTRANSFERASE YLR126C-RELATED"/>
    <property type="match status" value="1"/>
</dbReference>
<keyword evidence="2" id="KW-0808">Transferase</keyword>
<dbReference type="CDD" id="cd01741">
    <property type="entry name" value="GATase1_1"/>
    <property type="match status" value="1"/>
</dbReference>
<keyword evidence="3" id="KW-1185">Reference proteome</keyword>
<sequence>MKPILILQHLHNDGPAYLRTWLLEQGLPFEVRNTQAGDEYPDSMVGHSALAVLGGEMSANDPLPSLRQAEQLIRDAMAKDLPVIGHCLGGQLMARALGAAVKASSLPEIGWHAIEIGDSAEARRWLGDGVEAPVFQWHEESFDIPPGATLLAGNESCPNQAFSIGQHLAMQFHVELDEAKLEAWCEELDRATHHVPTQHSPDRIRTDSARWLQGQHQLADRIYRQWLGLPVRVERRA</sequence>
<dbReference type="GO" id="GO:0005829">
    <property type="term" value="C:cytosol"/>
    <property type="evidence" value="ECO:0007669"/>
    <property type="project" value="TreeGrafter"/>
</dbReference>
<reference evidence="2 3" key="1">
    <citation type="submission" date="2018-08" db="EMBL/GenBank/DDBJ databases">
        <authorList>
            <person name="Khan S.A."/>
            <person name="Jeon C.O."/>
            <person name="Chun B.H."/>
            <person name="Jeong S.E."/>
        </authorList>
    </citation>
    <scope>NUCLEOTIDE SEQUENCE [LARGE SCALE GENOMIC DNA]</scope>
    <source>
        <strain evidence="2 3">S-16</strain>
    </source>
</reference>
<dbReference type="Pfam" id="PF00117">
    <property type="entry name" value="GATase"/>
    <property type="match status" value="1"/>
</dbReference>
<dbReference type="PANTHER" id="PTHR42695">
    <property type="entry name" value="GLUTAMINE AMIDOTRANSFERASE YLR126C-RELATED"/>
    <property type="match status" value="1"/>
</dbReference>
<dbReference type="AlphaFoldDB" id="A0A3N7HNC5"/>
<dbReference type="Gene3D" id="3.40.50.880">
    <property type="match status" value="1"/>
</dbReference>
<evidence type="ECO:0000313" key="2">
    <source>
        <dbReference type="EMBL" id="RQP22181.1"/>
    </source>
</evidence>
<evidence type="ECO:0000313" key="3">
    <source>
        <dbReference type="Proteomes" id="UP000267464"/>
    </source>
</evidence>